<proteinExistence type="predicted"/>
<dbReference type="GO" id="GO:0006310">
    <property type="term" value="P:DNA recombination"/>
    <property type="evidence" value="ECO:0007669"/>
    <property type="project" value="UniProtKB-KW"/>
</dbReference>
<evidence type="ECO:0000259" key="7">
    <source>
        <dbReference type="PROSITE" id="PS51900"/>
    </source>
</evidence>
<dbReference type="AlphaFoldDB" id="A0A366D4U1"/>
<evidence type="ECO:0000313" key="9">
    <source>
        <dbReference type="Proteomes" id="UP000252586"/>
    </source>
</evidence>
<gene>
    <name evidence="8" type="ORF">DFR74_11645</name>
</gene>
<keyword evidence="1" id="KW-0229">DNA integration</keyword>
<sequence length="264" mass="30277">MWEPYQLLDANGAVIEPAARYFAELQATDKQPSTIRSYGSDLLRWWRFLAAIGMSWDKVTPMEGRDFGRWRLLADKPMRVHWRHRTDGQLPGLPRGRPSQVVNAVTGRPSPGPKYSPASRAHAETVWRAFYDFQLELGKGPLINPFPLDRSRRSRRAHAHHNPMDPHRKERVGRYRPKVPKRIPKKIPDEQFNTVFAALKSNRDRALLALWVSTGARAEELLSACQGDEDPGQQLITVTRKGSRKAQQLPASPDAFVWLRLYQE</sequence>
<dbReference type="RefSeq" id="WP_232110913.1">
    <property type="nucleotide sequence ID" value="NZ_CP107943.1"/>
</dbReference>
<evidence type="ECO:0000259" key="6">
    <source>
        <dbReference type="PROSITE" id="PS51898"/>
    </source>
</evidence>
<dbReference type="GO" id="GO:0003677">
    <property type="term" value="F:DNA binding"/>
    <property type="evidence" value="ECO:0007669"/>
    <property type="project" value="UniProtKB-UniRule"/>
</dbReference>
<evidence type="ECO:0000313" key="8">
    <source>
        <dbReference type="EMBL" id="RBO84484.1"/>
    </source>
</evidence>
<organism evidence="8 9">
    <name type="scientific">Nocardia puris</name>
    <dbReference type="NCBI Taxonomy" id="208602"/>
    <lineage>
        <taxon>Bacteria</taxon>
        <taxon>Bacillati</taxon>
        <taxon>Actinomycetota</taxon>
        <taxon>Actinomycetes</taxon>
        <taxon>Mycobacteriales</taxon>
        <taxon>Nocardiaceae</taxon>
        <taxon>Nocardia</taxon>
    </lineage>
</organism>
<name>A0A366D4U1_9NOCA</name>
<evidence type="ECO:0000256" key="2">
    <source>
        <dbReference type="ARBA" id="ARBA00023125"/>
    </source>
</evidence>
<evidence type="ECO:0000256" key="5">
    <source>
        <dbReference type="SAM" id="MobiDB-lite"/>
    </source>
</evidence>
<dbReference type="InterPro" id="IPR002104">
    <property type="entry name" value="Integrase_catalytic"/>
</dbReference>
<dbReference type="Gene3D" id="1.10.150.130">
    <property type="match status" value="1"/>
</dbReference>
<protein>
    <recommendedName>
        <fullName evidence="10">Phage integrase family protein with SAM-like domain</fullName>
    </recommendedName>
</protein>
<accession>A0A366D4U1</accession>
<keyword evidence="2 4" id="KW-0238">DNA-binding</keyword>
<dbReference type="GO" id="GO:0015074">
    <property type="term" value="P:DNA integration"/>
    <property type="evidence" value="ECO:0007669"/>
    <property type="project" value="UniProtKB-KW"/>
</dbReference>
<dbReference type="Proteomes" id="UP000252586">
    <property type="component" value="Unassembled WGS sequence"/>
</dbReference>
<feature type="region of interest" description="Disordered" evidence="5">
    <location>
        <begin position="152"/>
        <end position="171"/>
    </location>
</feature>
<dbReference type="GeneID" id="80351642"/>
<comment type="caution">
    <text evidence="8">The sequence shown here is derived from an EMBL/GenBank/DDBJ whole genome shotgun (WGS) entry which is preliminary data.</text>
</comment>
<feature type="compositionally biased region" description="Basic residues" evidence="5">
    <location>
        <begin position="152"/>
        <end position="161"/>
    </location>
</feature>
<dbReference type="Pfam" id="PF02899">
    <property type="entry name" value="Phage_int_SAM_1"/>
    <property type="match status" value="1"/>
</dbReference>
<dbReference type="STRING" id="1210090.GCA_001613185_04000"/>
<feature type="domain" description="Tyr recombinase" evidence="6">
    <location>
        <begin position="182"/>
        <end position="264"/>
    </location>
</feature>
<dbReference type="InterPro" id="IPR010998">
    <property type="entry name" value="Integrase_recombinase_N"/>
</dbReference>
<dbReference type="InterPro" id="IPR013762">
    <property type="entry name" value="Integrase-like_cat_sf"/>
</dbReference>
<evidence type="ECO:0000256" key="3">
    <source>
        <dbReference type="ARBA" id="ARBA00023172"/>
    </source>
</evidence>
<keyword evidence="3" id="KW-0233">DNA recombination</keyword>
<dbReference type="InterPro" id="IPR011010">
    <property type="entry name" value="DNA_brk_join_enz"/>
</dbReference>
<dbReference type="PROSITE" id="PS51898">
    <property type="entry name" value="TYR_RECOMBINASE"/>
    <property type="match status" value="1"/>
</dbReference>
<evidence type="ECO:0000256" key="4">
    <source>
        <dbReference type="PROSITE-ProRule" id="PRU01248"/>
    </source>
</evidence>
<dbReference type="EMBL" id="QNRE01000016">
    <property type="protein sequence ID" value="RBO84484.1"/>
    <property type="molecule type" value="Genomic_DNA"/>
</dbReference>
<dbReference type="InterPro" id="IPR044068">
    <property type="entry name" value="CB"/>
</dbReference>
<evidence type="ECO:0008006" key="10">
    <source>
        <dbReference type="Google" id="ProtNLM"/>
    </source>
</evidence>
<evidence type="ECO:0000256" key="1">
    <source>
        <dbReference type="ARBA" id="ARBA00022908"/>
    </source>
</evidence>
<dbReference type="InterPro" id="IPR004107">
    <property type="entry name" value="Integrase_SAM-like_N"/>
</dbReference>
<dbReference type="PROSITE" id="PS51900">
    <property type="entry name" value="CB"/>
    <property type="match status" value="1"/>
</dbReference>
<dbReference type="Gene3D" id="1.10.443.10">
    <property type="entry name" value="Intergrase catalytic core"/>
    <property type="match status" value="1"/>
</dbReference>
<reference evidence="8 9" key="1">
    <citation type="submission" date="2018-06" db="EMBL/GenBank/DDBJ databases">
        <title>Genomic Encyclopedia of Type Strains, Phase IV (KMG-IV): sequencing the most valuable type-strain genomes for metagenomic binning, comparative biology and taxonomic classification.</title>
        <authorList>
            <person name="Goeker M."/>
        </authorList>
    </citation>
    <scope>NUCLEOTIDE SEQUENCE [LARGE SCALE GENOMIC DNA]</scope>
    <source>
        <strain evidence="8 9">DSM 44599</strain>
    </source>
</reference>
<dbReference type="SUPFAM" id="SSF56349">
    <property type="entry name" value="DNA breaking-rejoining enzymes"/>
    <property type="match status" value="1"/>
</dbReference>
<keyword evidence="9" id="KW-1185">Reference proteome</keyword>
<feature type="domain" description="Core-binding (CB)" evidence="7">
    <location>
        <begin position="12"/>
        <end position="135"/>
    </location>
</feature>